<dbReference type="SMART" id="SM00052">
    <property type="entry name" value="EAL"/>
    <property type="match status" value="1"/>
</dbReference>
<dbReference type="OrthoDB" id="9814202at2"/>
<dbReference type="InterPro" id="IPR050706">
    <property type="entry name" value="Cyclic-di-GMP_PDE-like"/>
</dbReference>
<evidence type="ECO:0000313" key="2">
    <source>
        <dbReference type="EMBL" id="PJK29442.1"/>
    </source>
</evidence>
<dbReference type="RefSeq" id="WP_109793466.1">
    <property type="nucleotide sequence ID" value="NZ_PIGG01000031.1"/>
</dbReference>
<dbReference type="PANTHER" id="PTHR33121:SF79">
    <property type="entry name" value="CYCLIC DI-GMP PHOSPHODIESTERASE PDED-RELATED"/>
    <property type="match status" value="1"/>
</dbReference>
<evidence type="ECO:0000259" key="1">
    <source>
        <dbReference type="PROSITE" id="PS50883"/>
    </source>
</evidence>
<dbReference type="Gene3D" id="3.20.20.450">
    <property type="entry name" value="EAL domain"/>
    <property type="match status" value="1"/>
</dbReference>
<evidence type="ECO:0000313" key="3">
    <source>
        <dbReference type="Proteomes" id="UP000229498"/>
    </source>
</evidence>
<dbReference type="CDD" id="cd01948">
    <property type="entry name" value="EAL"/>
    <property type="match status" value="1"/>
</dbReference>
<feature type="domain" description="EAL" evidence="1">
    <location>
        <begin position="2"/>
        <end position="254"/>
    </location>
</feature>
<organism evidence="2 3">
    <name type="scientific">Minwuia thermotolerans</name>
    <dbReference type="NCBI Taxonomy" id="2056226"/>
    <lineage>
        <taxon>Bacteria</taxon>
        <taxon>Pseudomonadati</taxon>
        <taxon>Pseudomonadota</taxon>
        <taxon>Alphaproteobacteria</taxon>
        <taxon>Minwuiales</taxon>
        <taxon>Minwuiaceae</taxon>
        <taxon>Minwuia</taxon>
    </lineage>
</organism>
<dbReference type="PANTHER" id="PTHR33121">
    <property type="entry name" value="CYCLIC DI-GMP PHOSPHODIESTERASE PDEF"/>
    <property type="match status" value="1"/>
</dbReference>
<dbReference type="PROSITE" id="PS50883">
    <property type="entry name" value="EAL"/>
    <property type="match status" value="1"/>
</dbReference>
<protein>
    <recommendedName>
        <fullName evidence="1">EAL domain-containing protein</fullName>
    </recommendedName>
</protein>
<dbReference type="AlphaFoldDB" id="A0A2M9G151"/>
<accession>A0A2M9G151</accession>
<gene>
    <name evidence="2" type="ORF">CVT23_10270</name>
</gene>
<dbReference type="Proteomes" id="UP000229498">
    <property type="component" value="Unassembled WGS sequence"/>
</dbReference>
<reference evidence="2 3" key="1">
    <citation type="submission" date="2017-11" db="EMBL/GenBank/DDBJ databases">
        <title>Draft genome sequence of Rhizobiales bacterium SY3-13.</title>
        <authorList>
            <person name="Sun C."/>
        </authorList>
    </citation>
    <scope>NUCLEOTIDE SEQUENCE [LARGE SCALE GENOMIC DNA]</scope>
    <source>
        <strain evidence="2 3">SY3-13</strain>
    </source>
</reference>
<dbReference type="GO" id="GO:0071111">
    <property type="term" value="F:cyclic-guanylate-specific phosphodiesterase activity"/>
    <property type="evidence" value="ECO:0007669"/>
    <property type="project" value="InterPro"/>
</dbReference>
<dbReference type="SUPFAM" id="SSF141868">
    <property type="entry name" value="EAL domain-like"/>
    <property type="match status" value="1"/>
</dbReference>
<dbReference type="InterPro" id="IPR001633">
    <property type="entry name" value="EAL_dom"/>
</dbReference>
<dbReference type="EMBL" id="PHIG01000032">
    <property type="protein sequence ID" value="PJK29442.1"/>
    <property type="molecule type" value="Genomic_DNA"/>
</dbReference>
<name>A0A2M9G151_9PROT</name>
<dbReference type="Pfam" id="PF00563">
    <property type="entry name" value="EAL"/>
    <property type="match status" value="1"/>
</dbReference>
<keyword evidence="3" id="KW-1185">Reference proteome</keyword>
<sequence length="254" mass="27285">MNFSLANDFRHALDRGELSPVFQPVRRLSDGVIAGAEALMRWTHAEHGRIEPAEFIPVSERTGSIHAPGAWMLEQALDSLAAWQRTGAGRSMFVAVNLSVIQLSKSDIVAQCAGVLNAHGIAPECLHLEVTETAPLDHPAAEEGIRALGAAGFRLAMDDFGAGFSSFTHLHRLPFDTLKIDRSFISGLRDNARSRAIVANAVRLAHDLDMTVVAEGVETEQQRAFLQEAGCDLAQGFLLGRPATAAALSRELGG</sequence>
<comment type="caution">
    <text evidence="2">The sequence shown here is derived from an EMBL/GenBank/DDBJ whole genome shotgun (WGS) entry which is preliminary data.</text>
</comment>
<dbReference type="InterPro" id="IPR035919">
    <property type="entry name" value="EAL_sf"/>
</dbReference>
<proteinExistence type="predicted"/>